<dbReference type="RefSeq" id="WP_315643138.1">
    <property type="nucleotide sequence ID" value="NZ_JARUHM010000003.1"/>
</dbReference>
<dbReference type="EMBL" id="JARUHM010000003">
    <property type="protein sequence ID" value="MDT9410066.1"/>
    <property type="molecule type" value="Genomic_DNA"/>
</dbReference>
<gene>
    <name evidence="1" type="ORF">P8T80_01440</name>
</gene>
<organism evidence="1 2">
    <name type="scientific">Corynebacterium rouxii</name>
    <dbReference type="NCBI Taxonomy" id="2719119"/>
    <lineage>
        <taxon>Bacteria</taxon>
        <taxon>Bacillati</taxon>
        <taxon>Actinomycetota</taxon>
        <taxon>Actinomycetes</taxon>
        <taxon>Mycobacteriales</taxon>
        <taxon>Corynebacteriaceae</taxon>
        <taxon>Corynebacterium</taxon>
    </lineage>
</organism>
<reference evidence="1 2" key="1">
    <citation type="submission" date="2023-03" db="EMBL/GenBank/DDBJ databases">
        <title>Whole genome sequence of the first Corynebacterium rouxii strains isolated in Brazil: a recent member of Corynebacterium diphtheriae complex.</title>
        <authorList>
            <person name="Vieira V."/>
            <person name="Ramos J.N."/>
            <person name="Araujo M.R.B."/>
            <person name="Baio P.V."/>
            <person name="Sant'Anna L.O."/>
            <person name="Veras J.F.C."/>
            <person name="Vieira E.M.D."/>
            <person name="Sousa M.A.B."/>
            <person name="Camargo C.H."/>
            <person name="Sacchi C.T."/>
            <person name="Campos K.R."/>
            <person name="Santos M.B.N."/>
            <person name="Bokermann S."/>
            <person name="Alvim L.B."/>
            <person name="Santos L.S."/>
            <person name="Mattos-Guaraldi A.L."/>
        </authorList>
    </citation>
    <scope>NUCLEOTIDE SEQUENCE [LARGE SCALE GENOMIC DNA]</scope>
    <source>
        <strain evidence="1 2">70862</strain>
    </source>
</reference>
<comment type="caution">
    <text evidence="1">The sequence shown here is derived from an EMBL/GenBank/DDBJ whole genome shotgun (WGS) entry which is preliminary data.</text>
</comment>
<accession>A0ABU3PJQ7</accession>
<keyword evidence="2" id="KW-1185">Reference proteome</keyword>
<evidence type="ECO:0000313" key="2">
    <source>
        <dbReference type="Proteomes" id="UP001265983"/>
    </source>
</evidence>
<dbReference type="Proteomes" id="UP001265983">
    <property type="component" value="Unassembled WGS sequence"/>
</dbReference>
<name>A0ABU3PJQ7_9CORY</name>
<proteinExistence type="predicted"/>
<sequence>MKLSLLTPQLILDAEYHLNKGQILPLPSDFAYDVASDVIIAMTGLLTTYPELTPTEAGSQILQNILPDPTQQPAPLYLQES</sequence>
<protein>
    <submittedName>
        <fullName evidence="1">Uncharacterized protein</fullName>
    </submittedName>
</protein>
<evidence type="ECO:0000313" key="1">
    <source>
        <dbReference type="EMBL" id="MDT9410066.1"/>
    </source>
</evidence>